<dbReference type="GO" id="GO:0000398">
    <property type="term" value="P:mRNA splicing, via spliceosome"/>
    <property type="evidence" value="ECO:0007669"/>
    <property type="project" value="InterPro"/>
</dbReference>
<keyword evidence="2" id="KW-0507">mRNA processing</keyword>
<evidence type="ECO:0000313" key="8">
    <source>
        <dbReference type="EMBL" id="OMJ28804.1"/>
    </source>
</evidence>
<keyword evidence="8" id="KW-0687">Ribonucleoprotein</keyword>
<feature type="compositionally biased region" description="Low complexity" evidence="5">
    <location>
        <begin position="36"/>
        <end position="50"/>
    </location>
</feature>
<dbReference type="AlphaFoldDB" id="A0A1R1YPI6"/>
<feature type="domain" description="Pre-mRNA-splicing factor 3" evidence="7">
    <location>
        <begin position="233"/>
        <end position="455"/>
    </location>
</feature>
<evidence type="ECO:0000259" key="6">
    <source>
        <dbReference type="Pfam" id="PF06544"/>
    </source>
</evidence>
<name>A0A1R1YPI6_9FUNG</name>
<comment type="caution">
    <text evidence="8">The sequence shown here is derived from an EMBL/GenBank/DDBJ whole genome shotgun (WGS) entry which is preliminary data.</text>
</comment>
<dbReference type="InterPro" id="IPR027104">
    <property type="entry name" value="Prp3"/>
</dbReference>
<comment type="subcellular location">
    <subcellularLocation>
        <location evidence="1">Nucleus</location>
    </subcellularLocation>
</comment>
<evidence type="ECO:0000256" key="5">
    <source>
        <dbReference type="SAM" id="MobiDB-lite"/>
    </source>
</evidence>
<gene>
    <name evidence="8" type="ORF">AYI69_g1711</name>
</gene>
<dbReference type="Pfam" id="PF06544">
    <property type="entry name" value="Prp3_C"/>
    <property type="match status" value="1"/>
</dbReference>
<organism evidence="8 9">
    <name type="scientific">Smittium culicis</name>
    <dbReference type="NCBI Taxonomy" id="133412"/>
    <lineage>
        <taxon>Eukaryota</taxon>
        <taxon>Fungi</taxon>
        <taxon>Fungi incertae sedis</taxon>
        <taxon>Zoopagomycota</taxon>
        <taxon>Kickxellomycotina</taxon>
        <taxon>Harpellomycetes</taxon>
        <taxon>Harpellales</taxon>
        <taxon>Legeriomycetaceae</taxon>
        <taxon>Smittium</taxon>
    </lineage>
</organism>
<feature type="domain" description="Small nuclear ribonucleoprotein Prp3 C-terminal" evidence="6">
    <location>
        <begin position="479"/>
        <end position="632"/>
    </location>
</feature>
<dbReference type="EMBL" id="LSSM01000478">
    <property type="protein sequence ID" value="OMJ28804.1"/>
    <property type="molecule type" value="Genomic_DNA"/>
</dbReference>
<dbReference type="OrthoDB" id="10264544at2759"/>
<protein>
    <submittedName>
        <fullName evidence="8">U4/U6 small nuclear ribonucleoprotein Prp3</fullName>
    </submittedName>
</protein>
<dbReference type="PANTHER" id="PTHR14212:SF0">
    <property type="entry name" value="U4_U6 SMALL NUCLEAR RIBONUCLEOPROTEIN PRP3"/>
    <property type="match status" value="1"/>
</dbReference>
<dbReference type="PANTHER" id="PTHR14212">
    <property type="entry name" value="U4/U6-ASSOCIATED RNA SPLICING FACTOR-RELATED"/>
    <property type="match status" value="1"/>
</dbReference>
<evidence type="ECO:0000256" key="3">
    <source>
        <dbReference type="ARBA" id="ARBA00023187"/>
    </source>
</evidence>
<feature type="region of interest" description="Disordered" evidence="5">
    <location>
        <begin position="25"/>
        <end position="73"/>
    </location>
</feature>
<keyword evidence="4" id="KW-0539">Nucleus</keyword>
<feature type="region of interest" description="Disordered" evidence="5">
    <location>
        <begin position="148"/>
        <end position="167"/>
    </location>
</feature>
<dbReference type="CDD" id="cd24162">
    <property type="entry name" value="Prp3_C"/>
    <property type="match status" value="1"/>
</dbReference>
<sequence>MNSKHSSEQERLREILAQKKASIMQKFASMVKPPTSNKSQNQAQSTSNQSPAVPTGNNQQILRPPNPTAGTGVFSKGIESDLIRAQIAAAKAKAQIHLQNYKSTGSINNQVNIGLNVSPNPNLASTDPLSSKGGLNAELHPMLKRNLSSSSTSIFQKSKKPRNLAPMPKFSTIKANQINRTINPDLPKADPGSKASIINIGKKSSGLDNNPYLEHIYNANSANAFSQDQGDDFDSQLAKPKIHKRKGFNFAKKGTFIKMGEKIRAELRLEEMKKKIAEGVKKAGLSSVVELQENDISRLVQQAPPDVEWWDAPLLLQPNYSDLFSLINKTENFDPLTNKPIMPVITHYIQHPIPIQPPSENKDKIIAKPKTLFLTKKEMKKMRRQRRQELLKDKQEKIRMGLLEPDAPKLKLSNIMRASGMQAIQDPTKMEAIAKRQMAQRLQQHLKSNQERKLTKEEVREKIKTKKEIDLAINGVFTSVYKINNLENGKLRYKININAQQLGLTGVLIIYHGFCLVVVEGNSKSIRSYKKLMLRRMNWKEPSLYVEGDESGKGLADSFVPSSNTSGMDIDDDEELIARKNSVFENNSCVLVWEGQVTSNNFKAFKVRVCPSEKISKEWLARANVESYWDAAVNYTEE</sequence>
<keyword evidence="9" id="KW-1185">Reference proteome</keyword>
<evidence type="ECO:0000313" key="9">
    <source>
        <dbReference type="Proteomes" id="UP000187429"/>
    </source>
</evidence>
<dbReference type="Pfam" id="PF08572">
    <property type="entry name" value="PRP3"/>
    <property type="match status" value="1"/>
</dbReference>
<keyword evidence="3" id="KW-0508">mRNA splicing</keyword>
<proteinExistence type="predicted"/>
<accession>A0A1R1YPI6</accession>
<evidence type="ECO:0000256" key="1">
    <source>
        <dbReference type="ARBA" id="ARBA00004123"/>
    </source>
</evidence>
<evidence type="ECO:0000256" key="2">
    <source>
        <dbReference type="ARBA" id="ARBA00022664"/>
    </source>
</evidence>
<feature type="compositionally biased region" description="Polar residues" evidence="5">
    <location>
        <begin position="51"/>
        <end position="61"/>
    </location>
</feature>
<reference evidence="9" key="1">
    <citation type="submission" date="2017-01" db="EMBL/GenBank/DDBJ databases">
        <authorList>
            <person name="Wang Y."/>
            <person name="White M."/>
            <person name="Kvist S."/>
            <person name="Moncalvo J.-M."/>
        </authorList>
    </citation>
    <scope>NUCLEOTIDE SEQUENCE [LARGE SCALE GENOMIC DNA]</scope>
    <source>
        <strain evidence="9">ID-206-W2</strain>
    </source>
</reference>
<evidence type="ECO:0000256" key="4">
    <source>
        <dbReference type="ARBA" id="ARBA00023242"/>
    </source>
</evidence>
<dbReference type="Proteomes" id="UP000187429">
    <property type="component" value="Unassembled WGS sequence"/>
</dbReference>
<dbReference type="InterPro" id="IPR010541">
    <property type="entry name" value="Prp3_C"/>
</dbReference>
<evidence type="ECO:0000259" key="7">
    <source>
        <dbReference type="Pfam" id="PF08572"/>
    </source>
</evidence>
<dbReference type="InterPro" id="IPR013881">
    <property type="entry name" value="Pre-mRNA_splic_Prp3_dom"/>
</dbReference>
<dbReference type="GO" id="GO:0046540">
    <property type="term" value="C:U4/U6 x U5 tri-snRNP complex"/>
    <property type="evidence" value="ECO:0007669"/>
    <property type="project" value="InterPro"/>
</dbReference>